<reference evidence="2 3" key="1">
    <citation type="submission" date="2013-02" db="EMBL/GenBank/DDBJ databases">
        <title>The Genome Sequence of Enterococcus phoeniculicola BAA-412.</title>
        <authorList>
            <consortium name="The Broad Institute Genome Sequencing Platform"/>
            <consortium name="The Broad Institute Genome Sequencing Center for Infectious Disease"/>
            <person name="Earl A.M."/>
            <person name="Gilmore M.S."/>
            <person name="Lebreton F."/>
            <person name="Walker B."/>
            <person name="Young S.K."/>
            <person name="Zeng Q."/>
            <person name="Gargeya S."/>
            <person name="Fitzgerald M."/>
            <person name="Haas B."/>
            <person name="Abouelleil A."/>
            <person name="Alvarado L."/>
            <person name="Arachchi H.M."/>
            <person name="Berlin A.M."/>
            <person name="Chapman S.B."/>
            <person name="Dewar J."/>
            <person name="Goldberg J."/>
            <person name="Griggs A."/>
            <person name="Gujja S."/>
            <person name="Hansen M."/>
            <person name="Howarth C."/>
            <person name="Imamovic A."/>
            <person name="Larimer J."/>
            <person name="McCowan C."/>
            <person name="Murphy C."/>
            <person name="Neiman D."/>
            <person name="Pearson M."/>
            <person name="Priest M."/>
            <person name="Roberts A."/>
            <person name="Saif S."/>
            <person name="Shea T."/>
            <person name="Sisk P."/>
            <person name="Sykes S."/>
            <person name="Wortman J."/>
            <person name="Nusbaum C."/>
            <person name="Birren B."/>
        </authorList>
    </citation>
    <scope>NUCLEOTIDE SEQUENCE [LARGE SCALE GENOMIC DNA]</scope>
    <source>
        <strain evidence="2 3">ATCC BAA-412</strain>
    </source>
</reference>
<evidence type="ECO:0000313" key="3">
    <source>
        <dbReference type="Proteomes" id="UP000013785"/>
    </source>
</evidence>
<evidence type="ECO:0000256" key="1">
    <source>
        <dbReference type="SAM" id="Phobius"/>
    </source>
</evidence>
<evidence type="ECO:0000313" key="2">
    <source>
        <dbReference type="EMBL" id="EOL42098.1"/>
    </source>
</evidence>
<dbReference type="EMBL" id="AJAT01000017">
    <property type="protein sequence ID" value="EOL42098.1"/>
    <property type="molecule type" value="Genomic_DNA"/>
</dbReference>
<keyword evidence="1" id="KW-0472">Membrane</keyword>
<sequence>MVNTFMVLSLVFLTGISLYGLTNYMQKESQRVRVPEKAKRDRLP</sequence>
<dbReference type="Proteomes" id="UP000013785">
    <property type="component" value="Unassembled WGS sequence"/>
</dbReference>
<protein>
    <submittedName>
        <fullName evidence="2">Uncharacterized protein</fullName>
    </submittedName>
</protein>
<dbReference type="AlphaFoldDB" id="R3TM45"/>
<proteinExistence type="predicted"/>
<dbReference type="HOGENOM" id="CLU_3215980_0_0_9"/>
<dbReference type="RefSeq" id="WP_010769090.1">
    <property type="nucleotide sequence ID" value="NZ_ASWE01000001.1"/>
</dbReference>
<dbReference type="PATRIC" id="fig|1158610.3.peg.2425"/>
<feature type="transmembrane region" description="Helical" evidence="1">
    <location>
        <begin position="6"/>
        <end position="25"/>
    </location>
</feature>
<organism evidence="2 3">
    <name type="scientific">Enterococcus phoeniculicola ATCC BAA-412</name>
    <dbReference type="NCBI Taxonomy" id="1158610"/>
    <lineage>
        <taxon>Bacteria</taxon>
        <taxon>Bacillati</taxon>
        <taxon>Bacillota</taxon>
        <taxon>Bacilli</taxon>
        <taxon>Lactobacillales</taxon>
        <taxon>Enterococcaceae</taxon>
        <taxon>Enterococcus</taxon>
    </lineage>
</organism>
<keyword evidence="3" id="KW-1185">Reference proteome</keyword>
<comment type="caution">
    <text evidence="2">The sequence shown here is derived from an EMBL/GenBank/DDBJ whole genome shotgun (WGS) entry which is preliminary data.</text>
</comment>
<accession>R3TM45</accession>
<gene>
    <name evidence="2" type="ORF">UC3_02446</name>
</gene>
<keyword evidence="1" id="KW-1133">Transmembrane helix</keyword>
<name>R3TM45_9ENTE</name>
<keyword evidence="1" id="KW-0812">Transmembrane</keyword>